<comment type="caution">
    <text evidence="2">The sequence shown here is derived from an EMBL/GenBank/DDBJ whole genome shotgun (WGS) entry which is preliminary data.</text>
</comment>
<keyword evidence="1" id="KW-0175">Coiled coil</keyword>
<gene>
    <name evidence="2" type="ORF">QWZ18_01565</name>
</gene>
<organism evidence="2 3">
    <name type="scientific">Methylobacterium longum</name>
    <dbReference type="NCBI Taxonomy" id="767694"/>
    <lineage>
        <taxon>Bacteria</taxon>
        <taxon>Pseudomonadati</taxon>
        <taxon>Pseudomonadota</taxon>
        <taxon>Alphaproteobacteria</taxon>
        <taxon>Hyphomicrobiales</taxon>
        <taxon>Methylobacteriaceae</taxon>
        <taxon>Methylobacterium</taxon>
    </lineage>
</organism>
<name>A0ABT8AIG7_9HYPH</name>
<protein>
    <submittedName>
        <fullName evidence="2">Uncharacterized protein</fullName>
    </submittedName>
</protein>
<proteinExistence type="predicted"/>
<evidence type="ECO:0000313" key="2">
    <source>
        <dbReference type="EMBL" id="MDN3569308.1"/>
    </source>
</evidence>
<sequence length="73" mass="8291">MPTPSEAHLQDLLAQAEQDLAEAEQRREHQARVVSDLLAGTEARTYAEGVLREIDRTIAFIRANRELIKHILD</sequence>
<accession>A0ABT8AIG7</accession>
<evidence type="ECO:0000256" key="1">
    <source>
        <dbReference type="SAM" id="Coils"/>
    </source>
</evidence>
<evidence type="ECO:0000313" key="3">
    <source>
        <dbReference type="Proteomes" id="UP001244297"/>
    </source>
</evidence>
<dbReference type="RefSeq" id="WP_238293147.1">
    <property type="nucleotide sequence ID" value="NZ_BPQS01000063.1"/>
</dbReference>
<dbReference type="Proteomes" id="UP001244297">
    <property type="component" value="Unassembled WGS sequence"/>
</dbReference>
<reference evidence="3" key="1">
    <citation type="journal article" date="2019" name="Int. J. Syst. Evol. Microbiol.">
        <title>The Global Catalogue of Microorganisms (GCM) 10K type strain sequencing project: providing services to taxonomists for standard genome sequencing and annotation.</title>
        <authorList>
            <consortium name="The Broad Institute Genomics Platform"/>
            <consortium name="The Broad Institute Genome Sequencing Center for Infectious Disease"/>
            <person name="Wu L."/>
            <person name="Ma J."/>
        </authorList>
    </citation>
    <scope>NUCLEOTIDE SEQUENCE [LARGE SCALE GENOMIC DNA]</scope>
    <source>
        <strain evidence="3">CECT 7806</strain>
    </source>
</reference>
<dbReference type="EMBL" id="JAUFPT010000003">
    <property type="protein sequence ID" value="MDN3569308.1"/>
    <property type="molecule type" value="Genomic_DNA"/>
</dbReference>
<keyword evidence="3" id="KW-1185">Reference proteome</keyword>
<feature type="coiled-coil region" evidence="1">
    <location>
        <begin position="6"/>
        <end position="33"/>
    </location>
</feature>